<evidence type="ECO:0000313" key="1">
    <source>
        <dbReference type="EMBL" id="GEP69414.1"/>
    </source>
</evidence>
<sequence>MTRILMHAVHQPRPEHVDDLLAAMSAINTAADGLDGLEHIGAFQDPATGKIVAISLWGSMEALQAGAPTLLAGADGLPFDRWEDGEPELSMLSEVAR</sequence>
<dbReference type="AlphaFoldDB" id="A0A512PDX6"/>
<dbReference type="EMBL" id="BKAL01000007">
    <property type="protein sequence ID" value="GEP69414.1"/>
    <property type="molecule type" value="Genomic_DNA"/>
</dbReference>
<protein>
    <recommendedName>
        <fullName evidence="3">ABM domain-containing protein</fullName>
    </recommendedName>
</protein>
<accession>A0A512PDX6</accession>
<proteinExistence type="predicted"/>
<name>A0A512PDX6_9CELL</name>
<dbReference type="Gene3D" id="3.30.70.100">
    <property type="match status" value="1"/>
</dbReference>
<comment type="caution">
    <text evidence="1">The sequence shown here is derived from an EMBL/GenBank/DDBJ whole genome shotgun (WGS) entry which is preliminary data.</text>
</comment>
<dbReference type="RefSeq" id="WP_146953171.1">
    <property type="nucleotide sequence ID" value="NZ_BAABBJ010000007.1"/>
</dbReference>
<evidence type="ECO:0008006" key="3">
    <source>
        <dbReference type="Google" id="ProtNLM"/>
    </source>
</evidence>
<dbReference type="Proteomes" id="UP000321798">
    <property type="component" value="Unassembled WGS sequence"/>
</dbReference>
<dbReference type="SUPFAM" id="SSF54909">
    <property type="entry name" value="Dimeric alpha+beta barrel"/>
    <property type="match status" value="1"/>
</dbReference>
<keyword evidence="2" id="KW-1185">Reference proteome</keyword>
<dbReference type="InterPro" id="IPR011008">
    <property type="entry name" value="Dimeric_a/b-barrel"/>
</dbReference>
<dbReference type="OrthoDB" id="5147144at2"/>
<reference evidence="1 2" key="1">
    <citation type="submission" date="2019-07" db="EMBL/GenBank/DDBJ databases">
        <title>Whole genome shotgun sequence of Cellulomonas soli NBRC 109434.</title>
        <authorList>
            <person name="Hosoyama A."/>
            <person name="Uohara A."/>
            <person name="Ohji S."/>
            <person name="Ichikawa N."/>
        </authorList>
    </citation>
    <scope>NUCLEOTIDE SEQUENCE [LARGE SCALE GENOMIC DNA]</scope>
    <source>
        <strain evidence="1 2">NBRC 109434</strain>
    </source>
</reference>
<evidence type="ECO:0000313" key="2">
    <source>
        <dbReference type="Proteomes" id="UP000321798"/>
    </source>
</evidence>
<gene>
    <name evidence="1" type="ORF">CSO01_21290</name>
</gene>
<organism evidence="1 2">
    <name type="scientific">Cellulomonas soli</name>
    <dbReference type="NCBI Taxonomy" id="931535"/>
    <lineage>
        <taxon>Bacteria</taxon>
        <taxon>Bacillati</taxon>
        <taxon>Actinomycetota</taxon>
        <taxon>Actinomycetes</taxon>
        <taxon>Micrococcales</taxon>
        <taxon>Cellulomonadaceae</taxon>
        <taxon>Cellulomonas</taxon>
    </lineage>
</organism>